<dbReference type="InterPro" id="IPR036291">
    <property type="entry name" value="NAD(P)-bd_dom_sf"/>
</dbReference>
<dbReference type="PRINTS" id="PR00081">
    <property type="entry name" value="GDHRDH"/>
</dbReference>
<gene>
    <name evidence="4" type="ORF">TK06_06345</name>
</gene>
<dbReference type="Pfam" id="PF00106">
    <property type="entry name" value="adh_short"/>
    <property type="match status" value="1"/>
</dbReference>
<evidence type="ECO:0000256" key="2">
    <source>
        <dbReference type="ARBA" id="ARBA00023002"/>
    </source>
</evidence>
<dbReference type="InterPro" id="IPR020904">
    <property type="entry name" value="Sc_DH/Rdtase_CS"/>
</dbReference>
<dbReference type="RefSeq" id="WP_063321326.1">
    <property type="nucleotide sequence ID" value="NZ_CP015225.1"/>
</dbReference>
<dbReference type="AlphaFoldDB" id="A0A159ZT22"/>
<comment type="similarity">
    <text evidence="1 3">Belongs to the short-chain dehydrogenases/reductases (SDR) family.</text>
</comment>
<dbReference type="GO" id="GO:0016491">
    <property type="term" value="F:oxidoreductase activity"/>
    <property type="evidence" value="ECO:0007669"/>
    <property type="project" value="UniProtKB-KW"/>
</dbReference>
<dbReference type="PRINTS" id="PR00080">
    <property type="entry name" value="SDRFAMILY"/>
</dbReference>
<keyword evidence="2" id="KW-0560">Oxidoreductase</keyword>
<organism evidence="4 5">
    <name type="scientific">Pseudomonas fluorescens</name>
    <dbReference type="NCBI Taxonomy" id="294"/>
    <lineage>
        <taxon>Bacteria</taxon>
        <taxon>Pseudomonadati</taxon>
        <taxon>Pseudomonadota</taxon>
        <taxon>Gammaproteobacteria</taxon>
        <taxon>Pseudomonadales</taxon>
        <taxon>Pseudomonadaceae</taxon>
        <taxon>Pseudomonas</taxon>
    </lineage>
</organism>
<dbReference type="CDD" id="cd05374">
    <property type="entry name" value="17beta-HSD-like_SDR_c"/>
    <property type="match status" value="1"/>
</dbReference>
<proteinExistence type="inferred from homology"/>
<reference evidence="5" key="1">
    <citation type="submission" date="2016-04" db="EMBL/GenBank/DDBJ databases">
        <authorList>
            <person name="Ray J."/>
            <person name="Price M."/>
            <person name="Deutschbauer A."/>
        </authorList>
    </citation>
    <scope>NUCLEOTIDE SEQUENCE [LARGE SCALE GENOMIC DNA]</scope>
    <source>
        <strain evidence="5">FW300-N2E2</strain>
    </source>
</reference>
<evidence type="ECO:0000256" key="1">
    <source>
        <dbReference type="ARBA" id="ARBA00006484"/>
    </source>
</evidence>
<dbReference type="EMBL" id="CP015225">
    <property type="protein sequence ID" value="AMZ70736.1"/>
    <property type="molecule type" value="Genomic_DNA"/>
</dbReference>
<sequence length="309" mass="33273">MRDVRQRGANIKPIGNQIMTSTVLITGASTGFGRSTAQHFAAQGWNVIASMRNVAAGAELAGPANVLVTRLDVQDPASIEAAINTGIDRFGQIDVLVNNAGFGLFGVFEGTSNEKIREQFDVNLFGAMDVIRHVLPSMRERQSGVIINVTSGAGVFGLPMLSIYTASKFALEGFSESLSYELASQGIVVKIVEPGGVISTGFGVRSASELAQVSPPTDYDVFISHTAKLFESLREQRLSTSDDVARVIFDAASDGTDRLRYLATQDIESMVQARRGTTEESYMALMRERFGIRGSADKAVSPTVRHKSK</sequence>
<dbReference type="InterPro" id="IPR002347">
    <property type="entry name" value="SDR_fam"/>
</dbReference>
<dbReference type="PROSITE" id="PS00061">
    <property type="entry name" value="ADH_SHORT"/>
    <property type="match status" value="1"/>
</dbReference>
<dbReference type="Proteomes" id="UP000076083">
    <property type="component" value="Chromosome"/>
</dbReference>
<reference evidence="4 5" key="2">
    <citation type="journal article" date="2018" name="Nature">
        <title>Mutant phenotypes for thousands of bacterial genes of unknown function.</title>
        <authorList>
            <person name="Price M.N."/>
            <person name="Wetmore K.M."/>
            <person name="Waters R.J."/>
            <person name="Callaghan M."/>
            <person name="Ray J."/>
            <person name="Liu H."/>
            <person name="Kuehl J.V."/>
            <person name="Melnyk R.A."/>
            <person name="Lamson J.S."/>
            <person name="Suh Y."/>
            <person name="Carlson H.K."/>
            <person name="Esquivel Z."/>
            <person name="Sadeeshkumar H."/>
            <person name="Chakraborty R."/>
            <person name="Zane G.M."/>
            <person name="Rubin B.E."/>
            <person name="Wall J.D."/>
            <person name="Visel A."/>
            <person name="Bristow J."/>
            <person name="Blow M.J."/>
            <person name="Arkin A.P."/>
            <person name="Deutschbauer A.M."/>
        </authorList>
    </citation>
    <scope>NUCLEOTIDE SEQUENCE [LARGE SCALE GENOMIC DNA]</scope>
    <source>
        <strain evidence="4 5">FW300-N2E2</strain>
    </source>
</reference>
<dbReference type="PANTHER" id="PTHR43976:SF16">
    <property type="entry name" value="SHORT-CHAIN DEHYDROGENASE_REDUCTASE FAMILY PROTEIN"/>
    <property type="match status" value="1"/>
</dbReference>
<dbReference type="PANTHER" id="PTHR43976">
    <property type="entry name" value="SHORT CHAIN DEHYDROGENASE"/>
    <property type="match status" value="1"/>
</dbReference>
<evidence type="ECO:0000313" key="5">
    <source>
        <dbReference type="Proteomes" id="UP000076083"/>
    </source>
</evidence>
<evidence type="ECO:0000256" key="3">
    <source>
        <dbReference type="RuleBase" id="RU000363"/>
    </source>
</evidence>
<dbReference type="InterPro" id="IPR051911">
    <property type="entry name" value="SDR_oxidoreductase"/>
</dbReference>
<name>A0A159ZT22_PSEFL</name>
<evidence type="ECO:0000313" key="4">
    <source>
        <dbReference type="EMBL" id="AMZ70736.1"/>
    </source>
</evidence>
<accession>A0A159ZT22</accession>
<protein>
    <submittedName>
        <fullName evidence="4">Short-chain dehydrogenase/reductase</fullName>
    </submittedName>
</protein>
<dbReference type="Gene3D" id="3.40.50.720">
    <property type="entry name" value="NAD(P)-binding Rossmann-like Domain"/>
    <property type="match status" value="1"/>
</dbReference>
<dbReference type="SUPFAM" id="SSF51735">
    <property type="entry name" value="NAD(P)-binding Rossmann-fold domains"/>
    <property type="match status" value="1"/>
</dbReference>